<dbReference type="GeneID" id="75918542"/>
<evidence type="ECO:0000259" key="1">
    <source>
        <dbReference type="SMART" id="SM00355"/>
    </source>
</evidence>
<dbReference type="Gene3D" id="3.30.160.60">
    <property type="entry name" value="Classic Zinc Finger"/>
    <property type="match status" value="1"/>
</dbReference>
<dbReference type="SMART" id="SM00355">
    <property type="entry name" value="ZnF_C2H2"/>
    <property type="match status" value="2"/>
</dbReference>
<evidence type="ECO:0000313" key="2">
    <source>
        <dbReference type="EMBL" id="KAI8575045.1"/>
    </source>
</evidence>
<feature type="domain" description="C2H2-type" evidence="1">
    <location>
        <begin position="13"/>
        <end position="35"/>
    </location>
</feature>
<dbReference type="EMBL" id="MU621006">
    <property type="protein sequence ID" value="KAI8575045.1"/>
    <property type="molecule type" value="Genomic_DNA"/>
</dbReference>
<feature type="domain" description="C2H2-type" evidence="1">
    <location>
        <begin position="69"/>
        <end position="92"/>
    </location>
</feature>
<dbReference type="Proteomes" id="UP001206595">
    <property type="component" value="Unassembled WGS sequence"/>
</dbReference>
<comment type="caution">
    <text evidence="2">The sequence shown here is derived from an EMBL/GenBank/DDBJ whole genome shotgun (WGS) entry which is preliminary data.</text>
</comment>
<sequence length="514" mass="59125">MSDSMRQAVILRVTCPYCERSGFVHSNLRKHMLSHGIEIKDYRSKGFRRTNDQKYIYTSAEDPDAVVHHECIACDYHCVDVKDLKAHITQDHNVKSDEGVQLTSDDDREVESHQLDNFNEEEEENNNTISAVALEVLTKAYKLMREEQKWKLSTGKYVEDELYKFAKKCVYDHPSLSFILDPYDATYLQQGVFTEAEIDEMKACNRVIMEPLQKDVIAYLKLFNCTTTEQLRMACLKNLEWYQPFNRKEHFYQDWIRRTIDMMIAEFEAGSLNSQHSESWYMARIWTMIDRVFADVEDLETVRGESSSIATSTRKNQDRVIASMVKMKRKAMGRRGDLILRKNSAEYGCAEAGAKDEGSWGTKKLMEKGVKAAKTLKDMLNNLCDLVDNVESSVRQLRTIGYILSGLSMELMVMDSPMGYCCRITRSKLYSVPTSALQVRRKLLPLMSALISTKLLVLKVINEVEHHDLDDDDLEDSLANTFQEESSRIGSPKRTTIVFPTCNVTPTKRKQSST</sequence>
<name>A0AAD5E203_UMBRA</name>
<gene>
    <name evidence="2" type="ORF">K450DRAFT_275975</name>
</gene>
<dbReference type="InterPro" id="IPR013087">
    <property type="entry name" value="Znf_C2H2_type"/>
</dbReference>
<reference evidence="2" key="1">
    <citation type="submission" date="2021-06" db="EMBL/GenBank/DDBJ databases">
        <authorList>
            <consortium name="DOE Joint Genome Institute"/>
            <person name="Mondo S.J."/>
            <person name="Amses K.R."/>
            <person name="Simmons D.R."/>
            <person name="Longcore J.E."/>
            <person name="Seto K."/>
            <person name="Alves G.H."/>
            <person name="Bonds A.E."/>
            <person name="Quandt C.A."/>
            <person name="Davis W.J."/>
            <person name="Chang Y."/>
            <person name="Letcher P.M."/>
            <person name="Powell M.J."/>
            <person name="Kuo A."/>
            <person name="Labutti K."/>
            <person name="Pangilinan J."/>
            <person name="Andreopoulos W."/>
            <person name="Tritt A."/>
            <person name="Riley R."/>
            <person name="Hundley H."/>
            <person name="Johnson J."/>
            <person name="Lipzen A."/>
            <person name="Barry K."/>
            <person name="Berbee M.L."/>
            <person name="Buchler N.E."/>
            <person name="Grigoriev I.V."/>
            <person name="Spatafora J.W."/>
            <person name="Stajich J.E."/>
            <person name="James T.Y."/>
        </authorList>
    </citation>
    <scope>NUCLEOTIDE SEQUENCE</scope>
    <source>
        <strain evidence="2">AG</strain>
    </source>
</reference>
<proteinExistence type="predicted"/>
<protein>
    <recommendedName>
        <fullName evidence="1">C2H2-type domain-containing protein</fullName>
    </recommendedName>
</protein>
<evidence type="ECO:0000313" key="3">
    <source>
        <dbReference type="Proteomes" id="UP001206595"/>
    </source>
</evidence>
<reference evidence="2" key="2">
    <citation type="journal article" date="2022" name="Proc. Natl. Acad. Sci. U.S.A.">
        <title>Diploid-dominant life cycles characterize the early evolution of Fungi.</title>
        <authorList>
            <person name="Amses K.R."/>
            <person name="Simmons D.R."/>
            <person name="Longcore J.E."/>
            <person name="Mondo S.J."/>
            <person name="Seto K."/>
            <person name="Jeronimo G.H."/>
            <person name="Bonds A.E."/>
            <person name="Quandt C.A."/>
            <person name="Davis W.J."/>
            <person name="Chang Y."/>
            <person name="Federici B.A."/>
            <person name="Kuo A."/>
            <person name="LaButti K."/>
            <person name="Pangilinan J."/>
            <person name="Andreopoulos W."/>
            <person name="Tritt A."/>
            <person name="Riley R."/>
            <person name="Hundley H."/>
            <person name="Johnson J."/>
            <person name="Lipzen A."/>
            <person name="Barry K."/>
            <person name="Lang B.F."/>
            <person name="Cuomo C.A."/>
            <person name="Buchler N.E."/>
            <person name="Grigoriev I.V."/>
            <person name="Spatafora J.W."/>
            <person name="Stajich J.E."/>
            <person name="James T.Y."/>
        </authorList>
    </citation>
    <scope>NUCLEOTIDE SEQUENCE</scope>
    <source>
        <strain evidence="2">AG</strain>
    </source>
</reference>
<keyword evidence="3" id="KW-1185">Reference proteome</keyword>
<dbReference type="RefSeq" id="XP_051440051.1">
    <property type="nucleotide sequence ID" value="XM_051593200.1"/>
</dbReference>
<organism evidence="2 3">
    <name type="scientific">Umbelopsis ramanniana AG</name>
    <dbReference type="NCBI Taxonomy" id="1314678"/>
    <lineage>
        <taxon>Eukaryota</taxon>
        <taxon>Fungi</taxon>
        <taxon>Fungi incertae sedis</taxon>
        <taxon>Mucoromycota</taxon>
        <taxon>Mucoromycotina</taxon>
        <taxon>Umbelopsidomycetes</taxon>
        <taxon>Umbelopsidales</taxon>
        <taxon>Umbelopsidaceae</taxon>
        <taxon>Umbelopsis</taxon>
    </lineage>
</organism>
<dbReference type="AlphaFoldDB" id="A0AAD5E203"/>
<accession>A0AAD5E203</accession>